<evidence type="ECO:0000313" key="1">
    <source>
        <dbReference type="EMBL" id="SNR95804.1"/>
    </source>
</evidence>
<accession>A0A239AL62</accession>
<sequence length="57" mass="6666">MSLLEEILKDKNNEPPCNNCEHLVFPKKNLPFCKVKDKIILPSFPPNECELQIERVE</sequence>
<evidence type="ECO:0000313" key="2">
    <source>
        <dbReference type="Proteomes" id="UP000198304"/>
    </source>
</evidence>
<dbReference type="RefSeq" id="WP_176431150.1">
    <property type="nucleotide sequence ID" value="NZ_FZOJ01000002.1"/>
</dbReference>
<reference evidence="2" key="1">
    <citation type="submission" date="2017-06" db="EMBL/GenBank/DDBJ databases">
        <authorList>
            <person name="Varghese N."/>
            <person name="Submissions S."/>
        </authorList>
    </citation>
    <scope>NUCLEOTIDE SEQUENCE [LARGE SCALE GENOMIC DNA]</scope>
    <source>
        <strain evidence="2">SCA</strain>
    </source>
</reference>
<proteinExistence type="predicted"/>
<gene>
    <name evidence="1" type="ORF">SAMN05446037_100288</name>
</gene>
<name>A0A239AL62_9FIRM</name>
<dbReference type="AlphaFoldDB" id="A0A239AL62"/>
<organism evidence="1 2">
    <name type="scientific">Anaerovirgula multivorans</name>
    <dbReference type="NCBI Taxonomy" id="312168"/>
    <lineage>
        <taxon>Bacteria</taxon>
        <taxon>Bacillati</taxon>
        <taxon>Bacillota</taxon>
        <taxon>Clostridia</taxon>
        <taxon>Peptostreptococcales</taxon>
        <taxon>Natronincolaceae</taxon>
        <taxon>Anaerovirgula</taxon>
    </lineage>
</organism>
<dbReference type="Proteomes" id="UP000198304">
    <property type="component" value="Unassembled WGS sequence"/>
</dbReference>
<protein>
    <submittedName>
        <fullName evidence="1">Uncharacterized protein</fullName>
    </submittedName>
</protein>
<keyword evidence="2" id="KW-1185">Reference proteome</keyword>
<dbReference type="EMBL" id="FZOJ01000002">
    <property type="protein sequence ID" value="SNR95804.1"/>
    <property type="molecule type" value="Genomic_DNA"/>
</dbReference>